<organism evidence="1">
    <name type="scientific">mine drainage metagenome</name>
    <dbReference type="NCBI Taxonomy" id="410659"/>
    <lineage>
        <taxon>unclassified sequences</taxon>
        <taxon>metagenomes</taxon>
        <taxon>ecological metagenomes</taxon>
    </lineage>
</organism>
<name>T1BJL6_9ZZZZ</name>
<reference evidence="1" key="1">
    <citation type="submission" date="2013-08" db="EMBL/GenBank/DDBJ databases">
        <authorList>
            <person name="Mendez C."/>
            <person name="Richter M."/>
            <person name="Ferrer M."/>
            <person name="Sanchez J."/>
        </authorList>
    </citation>
    <scope>NUCLEOTIDE SEQUENCE</scope>
</reference>
<feature type="non-terminal residue" evidence="1">
    <location>
        <position position="1"/>
    </location>
</feature>
<reference evidence="1" key="2">
    <citation type="journal article" date="2014" name="ISME J.">
        <title>Microbial stratification in low pH oxic and suboxic macroscopic growths along an acid mine drainage.</title>
        <authorList>
            <person name="Mendez-Garcia C."/>
            <person name="Mesa V."/>
            <person name="Sprenger R.R."/>
            <person name="Richter M."/>
            <person name="Diez M.S."/>
            <person name="Solano J."/>
            <person name="Bargiela R."/>
            <person name="Golyshina O.V."/>
            <person name="Manteca A."/>
            <person name="Ramos J.L."/>
            <person name="Gallego J.R."/>
            <person name="Llorente I."/>
            <person name="Martins Dos Santos V.A."/>
            <person name="Jensen O.N."/>
            <person name="Pelaez A.I."/>
            <person name="Sanchez J."/>
            <person name="Ferrer M."/>
        </authorList>
    </citation>
    <scope>NUCLEOTIDE SEQUENCE</scope>
</reference>
<comment type="caution">
    <text evidence="1">The sequence shown here is derived from an EMBL/GenBank/DDBJ whole genome shotgun (WGS) entry which is preliminary data.</text>
</comment>
<protein>
    <submittedName>
        <fullName evidence="1">Succinate dehydrogenase subunit C</fullName>
    </submittedName>
</protein>
<dbReference type="EMBL" id="AUZY01002069">
    <property type="protein sequence ID" value="EQD73151.1"/>
    <property type="molecule type" value="Genomic_DNA"/>
</dbReference>
<evidence type="ECO:0000313" key="1">
    <source>
        <dbReference type="EMBL" id="EQD73151.1"/>
    </source>
</evidence>
<gene>
    <name evidence="1" type="ORF">B1B_03368</name>
</gene>
<proteinExistence type="predicted"/>
<dbReference type="AlphaFoldDB" id="T1BJL6"/>
<sequence>SLARHTLKENATVARRVEETLRPLGLRYEGRAEARHLLQILVEDLGGAERLKPLIRRPLTGLKVGAFYGCHLLRPHDHVEFDDPEDPHSFEDVIRALGAEPVDYRGRCSAAGSPSSS</sequence>
<dbReference type="PANTHER" id="PTHR42947">
    <property type="entry name" value="COB--COM HETERODISULFIDE REDUCTASE SUBUNIT B 1"/>
    <property type="match status" value="1"/>
</dbReference>
<dbReference type="InterPro" id="IPR051278">
    <property type="entry name" value="HdrB/HdrD_reductase"/>
</dbReference>
<accession>T1BJL6</accession>
<dbReference type="PANTHER" id="PTHR42947:SF1">
    <property type="entry name" value="COB--COM HETERODISULFIDE REDUCTASE SUBUNIT B 1"/>
    <property type="match status" value="1"/>
</dbReference>